<name>Q6MI23_BDEBA</name>
<reference evidence="1 2" key="1">
    <citation type="journal article" date="2004" name="Science">
        <title>A predator unmasked: life cycle of Bdellovibrio bacteriovorus from a genomic perspective.</title>
        <authorList>
            <person name="Rendulic S."/>
            <person name="Jagtap P."/>
            <person name="Rosinus A."/>
            <person name="Eppinger M."/>
            <person name="Baar C."/>
            <person name="Lanz C."/>
            <person name="Keller H."/>
            <person name="Lambert C."/>
            <person name="Evans K.J."/>
            <person name="Goesmann A."/>
            <person name="Meyer F."/>
            <person name="Sockett R.E."/>
            <person name="Schuster S.C."/>
        </authorList>
    </citation>
    <scope>NUCLEOTIDE SEQUENCE [LARGE SCALE GENOMIC DNA]</scope>
    <source>
        <strain evidence="2">ATCC 15356 / DSM 50701 / NCIMB 9529 / HD100</strain>
    </source>
</reference>
<dbReference type="KEGG" id="bba:Bd3356"/>
<accession>Q6MI23</accession>
<dbReference type="EMBL" id="BX842655">
    <property type="protein sequence ID" value="CAE78159.1"/>
    <property type="molecule type" value="Genomic_DNA"/>
</dbReference>
<protein>
    <submittedName>
        <fullName evidence="1">Putative TolB protein</fullName>
    </submittedName>
</protein>
<evidence type="ECO:0000313" key="1">
    <source>
        <dbReference type="EMBL" id="CAE78159.1"/>
    </source>
</evidence>
<evidence type="ECO:0000313" key="2">
    <source>
        <dbReference type="Proteomes" id="UP000008080"/>
    </source>
</evidence>
<dbReference type="Proteomes" id="UP000008080">
    <property type="component" value="Chromosome"/>
</dbReference>
<sequence length="1281" mass="138955">MLFRVESFIFSDLLGMEPEYGKKGIFRGKILQRDSKGSDKLCMVLHILYVLAAIFIFTGCSLDANLEDLTSRNQLFIVLDESNKAINSSNIRSYAIKGSCQHVGEPVQITLEGRGTYEGICDASKTFEVVLDLDGLSEGEIQMTVSQNETELKRTSLDTKTVLVDLTPPTVTVNAPDNADNYPASSLRANYPITGACSDALNLVKVVTSLPSEHFLVCSALHQWELRMDLSAQTASSIDFYIQHFDTAGNISETKSVTIRYPQWQKISPDVTSTGYPAVRQIAQYGDSGRVLLSSPLRNDDMVDLGLVNFDGTGLTRINPMSGQWGLDQTSAITPVPKHSRALYVRFTIGRVQLKELHSVKIDGSGDRVLMGPTSVNPTGGVTTYALTPDQNTVIAIGDVGPTDNEFNLYAINVLTGAQTKLNGAMVAGGDVREFRISPDGSTVVFRMDKDIDEAINLYAVNVNGTNLRRLGPAMATNEAVQSDYIISADSKWVVYRENKTFNNVGMALGAVSLVTGEVIDVSATSFNGVSAMAEISPNSRYVAYRIDRGMATCLEMWVYDLQARTDNRVTVPCTATTMDVGSFVWSPDSSKIAFTQAISSYRFDLHIANPDGTGLLRLSTTTVVRNGGHQGIEKNTINFTGNGQKIIWQADVSGISPPAVGEMKYDLLAINADGSGTPVLLTPQAQASVVRNYPVLEVSPSGDRVAYIADLEVDGKYEMYISAVDGSSNRRLSPVISNLDGDVLTGNLQYFFDWDRSTVMMLADDNIEAVNGLYRASLNLAVSSSVKINMPLIRSGDYFFVPPPASGTKVAFRGNPEVDAEMHLYASDPNGSNLVRVTKAYPAGGGKLTTFAFTDDGTKIIYLADQDTSGLQELYVGNSNGAAPVKVSVPITNPNGAITAFKFNEATQKLYYIGDITVDTIPEIHRVNLDGTGAVKITPDFAHPVIYTDWDVAPDGSYIVVRWDYDIDAKWEIGKVAVDGSGTVTRINSVIAAGYDLASFVISPDSQWVCYWGITSVSGVYDVKVASAANPAGVNYMAAQGVDPTRMGSGCRFSEDSEYAVIPGDFVTNGRTSLKTFRLSDQVQFDINPGLPATSHTSLYQTLTEGANKRLITLSESSPDIYELYSMNLDGSDIRKISQNPIAGGQVNANNGTSVKFLNDANKTIVYTGLIETVGKWDLFAVKWDGTESRKLVTLNSFADIYDTFVSELADRVFFRADNDKDGVLSLYSVKGDGTGLKNHMPGLQGNTGVWNSVMATSNRVLFSSDAYNSQVLEVFVDSF</sequence>
<dbReference type="InterPro" id="IPR011042">
    <property type="entry name" value="6-blade_b-propeller_TolB-like"/>
</dbReference>
<gene>
    <name evidence="1" type="ordered locus">Bd3356</name>
</gene>
<dbReference type="eggNOG" id="COG0823">
    <property type="taxonomic scope" value="Bacteria"/>
</dbReference>
<dbReference type="PANTHER" id="PTHR36842">
    <property type="entry name" value="PROTEIN TOLB HOMOLOG"/>
    <property type="match status" value="1"/>
</dbReference>
<dbReference type="HOGENOM" id="CLU_267726_0_0_7"/>
<proteinExistence type="predicted"/>
<dbReference type="PANTHER" id="PTHR36842:SF1">
    <property type="entry name" value="PROTEIN TOLB"/>
    <property type="match status" value="1"/>
</dbReference>
<organism evidence="1 2">
    <name type="scientific">Bdellovibrio bacteriovorus (strain ATCC 15356 / DSM 50701 / NCIMB 9529 / HD100)</name>
    <dbReference type="NCBI Taxonomy" id="264462"/>
    <lineage>
        <taxon>Bacteria</taxon>
        <taxon>Pseudomonadati</taxon>
        <taxon>Bdellovibrionota</taxon>
        <taxon>Bdellovibrionia</taxon>
        <taxon>Bdellovibrionales</taxon>
        <taxon>Pseudobdellovibrionaceae</taxon>
        <taxon>Bdellovibrio</taxon>
    </lineage>
</organism>
<keyword evidence="2" id="KW-1185">Reference proteome</keyword>
<dbReference type="STRING" id="264462.Bd3356"/>
<dbReference type="Gene3D" id="2.120.10.30">
    <property type="entry name" value="TolB, C-terminal domain"/>
    <property type="match status" value="3"/>
</dbReference>
<dbReference type="SUPFAM" id="SSF82171">
    <property type="entry name" value="DPP6 N-terminal domain-like"/>
    <property type="match status" value="3"/>
</dbReference>